<feature type="compositionally biased region" description="Basic and acidic residues" evidence="2">
    <location>
        <begin position="1193"/>
        <end position="1208"/>
    </location>
</feature>
<dbReference type="VEuPathDB" id="CryptoDB:Vbra_11285"/>
<proteinExistence type="predicted"/>
<feature type="region of interest" description="Disordered" evidence="2">
    <location>
        <begin position="515"/>
        <end position="563"/>
    </location>
</feature>
<dbReference type="PANTHER" id="PTHR13037">
    <property type="entry name" value="FORMIN"/>
    <property type="match status" value="1"/>
</dbReference>
<dbReference type="EMBL" id="CDMY01000179">
    <property type="protein sequence ID" value="CEL93577.1"/>
    <property type="molecule type" value="Genomic_DNA"/>
</dbReference>
<evidence type="ECO:0000313" key="3">
    <source>
        <dbReference type="EMBL" id="CEL93577.1"/>
    </source>
</evidence>
<keyword evidence="1" id="KW-0945">Host-virus interaction</keyword>
<feature type="compositionally biased region" description="Basic and acidic residues" evidence="2">
    <location>
        <begin position="531"/>
        <end position="554"/>
    </location>
</feature>
<dbReference type="InParanoid" id="A0A0G4ED22"/>
<reference evidence="3 4" key="1">
    <citation type="submission" date="2014-11" db="EMBL/GenBank/DDBJ databases">
        <authorList>
            <person name="Zhu J."/>
            <person name="Qi W."/>
            <person name="Song R."/>
        </authorList>
    </citation>
    <scope>NUCLEOTIDE SEQUENCE [LARGE SCALE GENOMIC DNA]</scope>
</reference>
<feature type="region of interest" description="Disordered" evidence="2">
    <location>
        <begin position="1254"/>
        <end position="1348"/>
    </location>
</feature>
<feature type="compositionally biased region" description="Basic and acidic residues" evidence="2">
    <location>
        <begin position="888"/>
        <end position="911"/>
    </location>
</feature>
<feature type="region of interest" description="Disordered" evidence="2">
    <location>
        <begin position="629"/>
        <end position="651"/>
    </location>
</feature>
<feature type="compositionally biased region" description="Gly residues" evidence="2">
    <location>
        <begin position="831"/>
        <end position="843"/>
    </location>
</feature>
<feature type="region of interest" description="Disordered" evidence="2">
    <location>
        <begin position="311"/>
        <end position="359"/>
    </location>
</feature>
<feature type="region of interest" description="Disordered" evidence="2">
    <location>
        <begin position="1181"/>
        <end position="1216"/>
    </location>
</feature>
<feature type="compositionally biased region" description="Basic and acidic residues" evidence="2">
    <location>
        <begin position="820"/>
        <end position="830"/>
    </location>
</feature>
<dbReference type="PANTHER" id="PTHR13037:SF24">
    <property type="entry name" value="POLYCOMB PROTEIN PCL-RELATED"/>
    <property type="match status" value="1"/>
</dbReference>
<organism evidence="3 4">
    <name type="scientific">Vitrella brassicaformis (strain CCMP3155)</name>
    <dbReference type="NCBI Taxonomy" id="1169540"/>
    <lineage>
        <taxon>Eukaryota</taxon>
        <taxon>Sar</taxon>
        <taxon>Alveolata</taxon>
        <taxon>Colpodellida</taxon>
        <taxon>Vitrellaceae</taxon>
        <taxon>Vitrella</taxon>
    </lineage>
</organism>
<feature type="compositionally biased region" description="Low complexity" evidence="2">
    <location>
        <begin position="1316"/>
        <end position="1339"/>
    </location>
</feature>
<accession>A0A0G4ED22</accession>
<feature type="region of interest" description="Disordered" evidence="2">
    <location>
        <begin position="374"/>
        <end position="406"/>
    </location>
</feature>
<protein>
    <submittedName>
        <fullName evidence="3">Uncharacterized protein</fullName>
    </submittedName>
</protein>
<evidence type="ECO:0000256" key="2">
    <source>
        <dbReference type="SAM" id="MobiDB-lite"/>
    </source>
</evidence>
<evidence type="ECO:0000313" key="4">
    <source>
        <dbReference type="Proteomes" id="UP000041254"/>
    </source>
</evidence>
<feature type="compositionally biased region" description="Polar residues" evidence="2">
    <location>
        <begin position="848"/>
        <end position="857"/>
    </location>
</feature>
<feature type="compositionally biased region" description="Basic and acidic residues" evidence="2">
    <location>
        <begin position="379"/>
        <end position="400"/>
    </location>
</feature>
<feature type="compositionally biased region" description="Low complexity" evidence="2">
    <location>
        <begin position="861"/>
        <end position="872"/>
    </location>
</feature>
<name>A0A0G4ED22_VITBC</name>
<feature type="compositionally biased region" description="Low complexity" evidence="2">
    <location>
        <begin position="966"/>
        <end position="980"/>
    </location>
</feature>
<sequence length="1441" mass="155008">MADPAPSDVFVSFYPPREGVAHRWAGSPTSSPSLADLSLQPLMVLAADGTSLTLKYESGAIAVRYEVVRSFTSAALYPSLYGDLSGSGGGRPSAPDGPVEGCRLFTAYEDQTMALEWFDSPGVFRAWHNVVGNPIAFHHKPIHNKHKQFFKGSGYLQGPHGEVLAEWCDEPHGNPFDPTLTVASPPEPTPARTVLLSRDIGFTQHPTEGFILFFRCAGGEFMIPFGSVPTWPAVGRCEPALWPFEEPMEGSLASVGDVSGEWLRGHVVSLRGPEAVTRQPLTESDMDLLLHNKGVALVDYELEVRTRHQFMQQQAAAKGRKDKNTNTKAKQGKHGGRVSEGAKVVPMGGSLPPPAHMSRGHSMVAAALPMGMPPTQVSRWEERSEASTDSQRSGKGEGKKTKAKTKGVMNQWLRRDLCRLRTSAPHYTPVRSADMTCHPHQQPQTIYEPPPKTLADAAIEMGFDVTAQPPPGPLRQDDITRRESECDGNQVVESSASSTPLALDGNLWDAAKGIGRGVRHGGGRGVGGGNDKGRRPAERPSKEDLRDDLWREGDIGEGEGSAFMPREGFYATSAAKGGPVRVSPPVAYPPQMDEEVMVLRGGVKDKSPRAQDPLTMSSHSSPFKTYRYTNGGTLEGQHQQRPQQGGNGSSHVEQLMALQERLKQERMAQRQHFYQDIHHQNLQYMNIQQHQQQHLLAPPPPTFPLPARMPPPPQQLPSSYHVAFETIGLSHNQQQLMHEAPDGCLLLTGVGDAEAEEYIGPVDSQILGSPLAQPMMPQLQDDRKTAAAAAGGGGGRMVPLSVQKGRMSFAALRQKMGKAASEKTGVDKGGGDGGVDKGGGGGVLRSSGLRSTLMQQKLHQRAQQQQQQQQRAGTIAKVAGKRTAVGIQKKEREAGDTEAPKGKEEQKRPEPIPHGSAVSESTTGPSSKRETDRKATPPRKKKQTIAPPPKESTTHKESPATPPSSPSRRSSANPSRSSTPYKRRSRVNPFQALQPPHFPALTEPKPKVPVFPKPERPKSAGVGQRKRQQPSVREEASAATAVKVPGPAFKAGLARPVPPPRAKSTGRMTVPSGVARDRSPAVRQPAAKERRANKKVVQSKSPPAAPSEEEKKAKAKAPLIEPGPPHGMLSLETIKAGLLQKEVGGEVKTGPTGILVGEGEGRLVWDSSLGQLISLPAQDHLHHPQQQQQVIQEQKDKSESGKVGDGRRLTYSPPRTPPLAKIFPFHMQWEMLEASPMPRDIQDREDVTVRPPAAKASLVKPPLPNPSLIANGVTGDAQRDGNGAPVRAADREGPPFVFGGGVVSRPKKHPEEPQPTTSTTTTRLISLTGGKSTPSLLSPANPPHPNPYTPPAVVGTVPPIPPVRDPVHRVASGGHTVQRMATGPYRVAGAGLVGPVAYAYPLVAAWQPPVMAVPPHGVQGGMPLRVQVVGVSRKTLPTRMG</sequence>
<feature type="compositionally biased region" description="Basic and acidic residues" evidence="2">
    <location>
        <begin position="1075"/>
        <end position="1090"/>
    </location>
</feature>
<keyword evidence="4" id="KW-1185">Reference proteome</keyword>
<dbReference type="Proteomes" id="UP000041254">
    <property type="component" value="Unassembled WGS sequence"/>
</dbReference>
<feature type="region of interest" description="Disordered" evidence="2">
    <location>
        <begin position="815"/>
        <end position="1128"/>
    </location>
</feature>
<gene>
    <name evidence="3" type="ORF">Vbra_11285</name>
</gene>
<evidence type="ECO:0000256" key="1">
    <source>
        <dbReference type="ARBA" id="ARBA00022581"/>
    </source>
</evidence>